<dbReference type="AlphaFoldDB" id="A0A0F2MBE8"/>
<dbReference type="KEGG" id="ssck:SPSK_02824"/>
<sequence length="135" mass="15168">MAFVRLGGRWVCCSASSAMSRRGRWEPPGLLPLRQDPVRANRLGIGAATEKKRKKEEGERCSIKRVAKVERVGFVAERTSNAANNKVIRAGLLGRKENGSEAKQQSREGRLKDKGRPKEEEKKEKMSPKAKRRLV</sequence>
<name>A0A0F2MBE8_SPOSC</name>
<feature type="compositionally biased region" description="Basic and acidic residues" evidence="1">
    <location>
        <begin position="94"/>
        <end position="127"/>
    </location>
</feature>
<dbReference type="GeneID" id="27664964"/>
<dbReference type="Proteomes" id="UP000033710">
    <property type="component" value="Unassembled WGS sequence"/>
</dbReference>
<dbReference type="RefSeq" id="XP_016589100.1">
    <property type="nucleotide sequence ID" value="XM_016729687.1"/>
</dbReference>
<evidence type="ECO:0000256" key="1">
    <source>
        <dbReference type="SAM" id="MobiDB-lite"/>
    </source>
</evidence>
<evidence type="ECO:0000313" key="2">
    <source>
        <dbReference type="EMBL" id="KJR86424.1"/>
    </source>
</evidence>
<reference evidence="2 3" key="2">
    <citation type="journal article" date="2015" name="Eukaryot. Cell">
        <title>Asexual propagation of a virulent clone complex in a human and feline outbreak of sporotrichosis.</title>
        <authorList>
            <person name="Teixeira Mde M."/>
            <person name="Rodrigues A.M."/>
            <person name="Tsui C.K."/>
            <person name="de Almeida L.G."/>
            <person name="Van Diepeningen A.D."/>
            <person name="van den Ende B.G."/>
            <person name="Fernandes G.F."/>
            <person name="Kano R."/>
            <person name="Hamelin R.C."/>
            <person name="Lopes-Bezerra L.M."/>
            <person name="Vasconcelos A.T."/>
            <person name="de Hoog S."/>
            <person name="de Camargo Z.P."/>
            <person name="Felipe M.S."/>
        </authorList>
    </citation>
    <scope>NUCLEOTIDE SEQUENCE [LARGE SCALE GENOMIC DNA]</scope>
    <source>
        <strain evidence="2 3">1099-18</strain>
    </source>
</reference>
<protein>
    <submittedName>
        <fullName evidence="2">Uncharacterized protein</fullName>
    </submittedName>
</protein>
<accession>A0A0F2MBE8</accession>
<proteinExistence type="predicted"/>
<feature type="region of interest" description="Disordered" evidence="1">
    <location>
        <begin position="92"/>
        <end position="135"/>
    </location>
</feature>
<reference evidence="2 3" key="1">
    <citation type="journal article" date="2014" name="BMC Genomics">
        <title>Comparative genomics of the major fungal agents of human and animal Sporotrichosis: Sporothrix schenckii and Sporothrix brasiliensis.</title>
        <authorList>
            <person name="Teixeira M.M."/>
            <person name="de Almeida L.G."/>
            <person name="Kubitschek-Barreira P."/>
            <person name="Alves F.L."/>
            <person name="Kioshima E.S."/>
            <person name="Abadio A.K."/>
            <person name="Fernandes L."/>
            <person name="Derengowski L.S."/>
            <person name="Ferreira K.S."/>
            <person name="Souza R.C."/>
            <person name="Ruiz J.C."/>
            <person name="de Andrade N.C."/>
            <person name="Paes H.C."/>
            <person name="Nicola A.M."/>
            <person name="Albuquerque P."/>
            <person name="Gerber A.L."/>
            <person name="Martins V.P."/>
            <person name="Peconick L.D."/>
            <person name="Neto A.V."/>
            <person name="Chaucanez C.B."/>
            <person name="Silva P.A."/>
            <person name="Cunha O.L."/>
            <person name="de Oliveira F.F."/>
            <person name="dos Santos T.C."/>
            <person name="Barros A.L."/>
            <person name="Soares M.A."/>
            <person name="de Oliveira L.M."/>
            <person name="Marini M.M."/>
            <person name="Villalobos-Duno H."/>
            <person name="Cunha M.M."/>
            <person name="de Hoog S."/>
            <person name="da Silveira J.F."/>
            <person name="Henrissat B."/>
            <person name="Nino-Vega G.A."/>
            <person name="Cisalpino P.S."/>
            <person name="Mora-Montes H.M."/>
            <person name="Almeida S.R."/>
            <person name="Stajich J.E."/>
            <person name="Lopes-Bezerra L.M."/>
            <person name="Vasconcelos A.T."/>
            <person name="Felipe M.S."/>
        </authorList>
    </citation>
    <scope>NUCLEOTIDE SEQUENCE [LARGE SCALE GENOMIC DNA]</scope>
    <source>
        <strain evidence="2 3">1099-18</strain>
    </source>
</reference>
<gene>
    <name evidence="2" type="ORF">SPSK_02824</name>
</gene>
<organism evidence="2 3">
    <name type="scientific">Sporothrix schenckii 1099-18</name>
    <dbReference type="NCBI Taxonomy" id="1397361"/>
    <lineage>
        <taxon>Eukaryota</taxon>
        <taxon>Fungi</taxon>
        <taxon>Dikarya</taxon>
        <taxon>Ascomycota</taxon>
        <taxon>Pezizomycotina</taxon>
        <taxon>Sordariomycetes</taxon>
        <taxon>Sordariomycetidae</taxon>
        <taxon>Ophiostomatales</taxon>
        <taxon>Ophiostomataceae</taxon>
        <taxon>Sporothrix</taxon>
    </lineage>
</organism>
<dbReference type="EMBL" id="AXCR01000006">
    <property type="protein sequence ID" value="KJR86424.1"/>
    <property type="molecule type" value="Genomic_DNA"/>
</dbReference>
<dbReference type="VEuPathDB" id="FungiDB:SPSK_02824"/>
<comment type="caution">
    <text evidence="2">The sequence shown here is derived from an EMBL/GenBank/DDBJ whole genome shotgun (WGS) entry which is preliminary data.</text>
</comment>
<evidence type="ECO:0000313" key="3">
    <source>
        <dbReference type="Proteomes" id="UP000033710"/>
    </source>
</evidence>